<dbReference type="SUPFAM" id="SSF52266">
    <property type="entry name" value="SGNH hydrolase"/>
    <property type="match status" value="1"/>
</dbReference>
<keyword evidence="1" id="KW-0378">Hydrolase</keyword>
<keyword evidence="3" id="KW-0732">Signal</keyword>
<reference evidence="4" key="1">
    <citation type="journal article" date="2016" name="Proc. Natl. Acad. Sci. U.S.A.">
        <title>Lipid metabolic changes in an early divergent fungus govern the establishment of a mutualistic symbiosis with endobacteria.</title>
        <authorList>
            <person name="Lastovetsky O.A."/>
            <person name="Gaspar M.L."/>
            <person name="Mondo S.J."/>
            <person name="LaButti K.M."/>
            <person name="Sandor L."/>
            <person name="Grigoriev I.V."/>
            <person name="Henry S.A."/>
            <person name="Pawlowska T.E."/>
        </authorList>
    </citation>
    <scope>NUCLEOTIDE SEQUENCE [LARGE SCALE GENOMIC DNA]</scope>
    <source>
        <strain evidence="4">ATCC 52814</strain>
    </source>
</reference>
<dbReference type="Pfam" id="PF00657">
    <property type="entry name" value="Lipase_GDSL"/>
    <property type="match status" value="1"/>
</dbReference>
<feature type="chain" id="PRO_5013389607" description="SGNH hydrolase" evidence="3">
    <location>
        <begin position="19"/>
        <end position="362"/>
    </location>
</feature>
<evidence type="ECO:0000256" key="2">
    <source>
        <dbReference type="SAM" id="Phobius"/>
    </source>
</evidence>
<protein>
    <recommendedName>
        <fullName evidence="5">SGNH hydrolase</fullName>
    </recommendedName>
</protein>
<dbReference type="Proteomes" id="UP000242414">
    <property type="component" value="Unassembled WGS sequence"/>
</dbReference>
<evidence type="ECO:0000256" key="1">
    <source>
        <dbReference type="ARBA" id="ARBA00022801"/>
    </source>
</evidence>
<gene>
    <name evidence="4" type="ORF">BCV72DRAFT_224488</name>
</gene>
<proteinExistence type="predicted"/>
<dbReference type="AlphaFoldDB" id="A0A1X0R9U0"/>
<dbReference type="VEuPathDB" id="FungiDB:BCV72DRAFT_224488"/>
<dbReference type="Gene3D" id="3.40.50.1110">
    <property type="entry name" value="SGNH hydrolase"/>
    <property type="match status" value="1"/>
</dbReference>
<keyword evidence="2" id="KW-0812">Transmembrane</keyword>
<evidence type="ECO:0000256" key="3">
    <source>
        <dbReference type="SAM" id="SignalP"/>
    </source>
</evidence>
<evidence type="ECO:0008006" key="5">
    <source>
        <dbReference type="Google" id="ProtNLM"/>
    </source>
</evidence>
<dbReference type="EMBL" id="KV921884">
    <property type="protein sequence ID" value="ORE08744.1"/>
    <property type="molecule type" value="Genomic_DNA"/>
</dbReference>
<feature type="transmembrane region" description="Helical" evidence="2">
    <location>
        <begin position="329"/>
        <end position="347"/>
    </location>
</feature>
<evidence type="ECO:0000313" key="4">
    <source>
        <dbReference type="EMBL" id="ORE08744.1"/>
    </source>
</evidence>
<dbReference type="InterPro" id="IPR051058">
    <property type="entry name" value="GDSL_Est/Lipase"/>
</dbReference>
<keyword evidence="2" id="KW-1133">Transmembrane helix</keyword>
<dbReference type="InterPro" id="IPR036514">
    <property type="entry name" value="SGNH_hydro_sf"/>
</dbReference>
<name>A0A1X0R9U0_RHIZD</name>
<dbReference type="OrthoDB" id="1600564at2759"/>
<dbReference type="PANTHER" id="PTHR45648:SF22">
    <property type="entry name" value="GDSL LIPASE_ACYLHYDROLASE FAMILY PROTEIN (AFU_ORTHOLOGUE AFUA_4G14700)"/>
    <property type="match status" value="1"/>
</dbReference>
<keyword evidence="2" id="KW-0472">Membrane</keyword>
<accession>A0A1X0R9U0</accession>
<dbReference type="CDD" id="cd01846">
    <property type="entry name" value="fatty_acyltransferase_like"/>
    <property type="match status" value="1"/>
</dbReference>
<dbReference type="GO" id="GO:0016788">
    <property type="term" value="F:hydrolase activity, acting on ester bonds"/>
    <property type="evidence" value="ECO:0007669"/>
    <property type="project" value="InterPro"/>
</dbReference>
<dbReference type="PANTHER" id="PTHR45648">
    <property type="entry name" value="GDSL LIPASE/ACYLHYDROLASE FAMILY PROTEIN (AFU_ORTHOLOGUE AFUA_4G14700)"/>
    <property type="match status" value="1"/>
</dbReference>
<organism evidence="4">
    <name type="scientific">Rhizopus microsporus var. microsporus</name>
    <dbReference type="NCBI Taxonomy" id="86635"/>
    <lineage>
        <taxon>Eukaryota</taxon>
        <taxon>Fungi</taxon>
        <taxon>Fungi incertae sedis</taxon>
        <taxon>Mucoromycota</taxon>
        <taxon>Mucoromycotina</taxon>
        <taxon>Mucoromycetes</taxon>
        <taxon>Mucorales</taxon>
        <taxon>Mucorineae</taxon>
        <taxon>Rhizopodaceae</taxon>
        <taxon>Rhizopus</taxon>
    </lineage>
</organism>
<dbReference type="InterPro" id="IPR001087">
    <property type="entry name" value="GDSL"/>
</dbReference>
<feature type="signal peptide" evidence="3">
    <location>
        <begin position="1"/>
        <end position="18"/>
    </location>
</feature>
<sequence length="362" mass="42056">MRINVALSLSQLSLLVLASEVKNIVIFGDSNSDVGNGQRWCNGPLWNEYLASSWNATLYNFAYSGSVCDNNMYPKTKQYIPSFKDQVEGYYKLELNLNSSETVYGVWFGLHDINKMSKKKEVDFKQIAECIGQQLRSINKVFQANKFIIFNIPPLEYMPYYLNTDQATEKNQAAVEINKLLEKDIANLNRHHHALEMDLVDINSLVNDIIVNPALFNYKQTSIPITSDCTDCPDDHEYLWWDHTHFSTAFHKTIATSIIESASFTPRVNITKEPTVHSRTYEIRPSKGIIEGLVKEYDQSKNKLNMTYETILEEDIYYITQTYANNQQYYLFLFLLFMIAVIGYLKLYKRMKYVLFQNNQET</sequence>